<feature type="transmembrane region" description="Helical" evidence="1">
    <location>
        <begin position="46"/>
        <end position="70"/>
    </location>
</feature>
<feature type="transmembrane region" description="Helical" evidence="1">
    <location>
        <begin position="6"/>
        <end position="25"/>
    </location>
</feature>
<keyword evidence="1" id="KW-0812">Transmembrane</keyword>
<dbReference type="Proteomes" id="UP000065511">
    <property type="component" value="Chromosome"/>
</dbReference>
<reference evidence="2 3" key="1">
    <citation type="submission" date="2015-12" db="EMBL/GenBank/DDBJ databases">
        <authorList>
            <person name="Lauer A."/>
            <person name="Humrighouse B."/>
            <person name="Loparev V."/>
            <person name="Shewmaker P.L."/>
            <person name="Whitney A.M."/>
            <person name="McLaughlin R.W."/>
        </authorList>
    </citation>
    <scope>NUCLEOTIDE SEQUENCE [LARGE SCALE GENOMIC DNA]</scope>
    <source>
        <strain evidence="2 3">LMG 23085</strain>
    </source>
</reference>
<keyword evidence="1" id="KW-0472">Membrane</keyword>
<dbReference type="RefSeq" id="WP_071877014.1">
    <property type="nucleotide sequence ID" value="NZ_JXLC01000005.1"/>
</dbReference>
<accession>A0ABN4J5N8</accession>
<keyword evidence="3" id="KW-1185">Reference proteome</keyword>
<organism evidence="2 3">
    <name type="scientific">Enterococcus silesiacus</name>
    <dbReference type="NCBI Taxonomy" id="332949"/>
    <lineage>
        <taxon>Bacteria</taxon>
        <taxon>Bacillati</taxon>
        <taxon>Bacillota</taxon>
        <taxon>Bacilli</taxon>
        <taxon>Lactobacillales</taxon>
        <taxon>Enterococcaceae</taxon>
        <taxon>Enterococcus</taxon>
    </lineage>
</organism>
<protein>
    <submittedName>
        <fullName evidence="2">Uncharacterized protein</fullName>
    </submittedName>
</protein>
<evidence type="ECO:0000256" key="1">
    <source>
        <dbReference type="SAM" id="Phobius"/>
    </source>
</evidence>
<gene>
    <name evidence="2" type="ORF">ATZ33_07595</name>
</gene>
<name>A0ABN4J5N8_9ENTE</name>
<keyword evidence="1" id="KW-1133">Transmembrane helix</keyword>
<sequence length="100" mass="10720">MFINPISIWTVITAFFSMVICLGTLKCCSGYSPLLKESELLFGGETILTKAVISGAIALMIVGIFLAVGFQNKSVISTIVTARVLCSVLNNTMQLEKGLD</sequence>
<evidence type="ECO:0000313" key="2">
    <source>
        <dbReference type="EMBL" id="ALS01236.1"/>
    </source>
</evidence>
<dbReference type="EMBL" id="CP013614">
    <property type="protein sequence ID" value="ALS01236.1"/>
    <property type="molecule type" value="Genomic_DNA"/>
</dbReference>
<evidence type="ECO:0000313" key="3">
    <source>
        <dbReference type="Proteomes" id="UP000065511"/>
    </source>
</evidence>
<proteinExistence type="predicted"/>